<dbReference type="InterPro" id="IPR027417">
    <property type="entry name" value="P-loop_NTPase"/>
</dbReference>
<evidence type="ECO:0000313" key="2">
    <source>
        <dbReference type="EMBL" id="QLI81985.1"/>
    </source>
</evidence>
<dbReference type="Proteomes" id="UP000510822">
    <property type="component" value="Chromosome"/>
</dbReference>
<keyword evidence="2" id="KW-0808">Transferase</keyword>
<reference evidence="2 3" key="1">
    <citation type="journal article" date="2016" name="Int. J. Syst. Evol. Microbiol.">
        <title>Chitinibacter fontanus sp. nov., isolated from a spring.</title>
        <authorList>
            <person name="Sheu S.Y."/>
            <person name="Li Y.S."/>
            <person name="Young C.C."/>
            <person name="Chen W.M."/>
        </authorList>
    </citation>
    <scope>NUCLEOTIDE SEQUENCE [LARGE SCALE GENOMIC DNA]</scope>
    <source>
        <strain evidence="2 3">STM-7</strain>
    </source>
</reference>
<evidence type="ECO:0000259" key="1">
    <source>
        <dbReference type="Pfam" id="PF03976"/>
    </source>
</evidence>
<sequence>MFAAAELGHALDKEQYKLAADQLRQKLLSIQYQLKERGDFPVIILLGGVPTAGRGQVANLLLEWMDPRHIATHAFAAPNDEERARPPYWRYWRVLPPKGKMAILFGGWYSGPMWDQLTSQPDSVHYEHELSKIIRLEKMLSDEGALILKFWLHLPKEQLRKRLKKYANDPRTSWRFDESDTWFADHYDEVMTSQEDLLQRTNLADAPWRVIESTDERYRDITVGTHIVEAISHHLERSSVRQKRVDVAPLMPSIDGVRLLDKLPLDSTLSKAEYLEQLEVLQGRLNGLTRHPDFKKHSVVCVFEGMDAAGKGGAIRRITAALDARQYRTIPIAAPTEEERAQPYLWRFWRHLPPHGQITLFDRSWYGRVLVERVENFASRADWMRAYGEINDFEAQISSAHVIVVKFWLAISNEEQLRRFKEREAIEYKRFKITDEDWRNREKWDAYIEAGSDLIERTSTAIAPWHLIGANNKYAARLEVLRHLCDRIEAAVAPAGKKKRKSS</sequence>
<protein>
    <submittedName>
        <fullName evidence="2">Polyphosphate:AMP phosphotransferase</fullName>
    </submittedName>
</protein>
<gene>
    <name evidence="2" type="primary">pap</name>
    <name evidence="2" type="ORF">HZU75_10825</name>
</gene>
<keyword evidence="3" id="KW-1185">Reference proteome</keyword>
<proteinExistence type="predicted"/>
<dbReference type="GO" id="GO:0043751">
    <property type="term" value="F:polyphosphate:AMP phosphotransferase activity"/>
    <property type="evidence" value="ECO:0007669"/>
    <property type="project" value="InterPro"/>
</dbReference>
<dbReference type="EMBL" id="CP058952">
    <property type="protein sequence ID" value="QLI81985.1"/>
    <property type="molecule type" value="Genomic_DNA"/>
</dbReference>
<dbReference type="PANTHER" id="PTHR34383">
    <property type="entry name" value="POLYPHOSPHATE:AMP PHOSPHOTRANSFERASE-RELATED"/>
    <property type="match status" value="1"/>
</dbReference>
<dbReference type="NCBIfam" id="TIGR03708">
    <property type="entry name" value="poly_P_AMP_trns"/>
    <property type="match status" value="1"/>
</dbReference>
<dbReference type="KEGG" id="cfon:HZU75_10825"/>
<dbReference type="GO" id="GO:0006797">
    <property type="term" value="P:polyphosphate metabolic process"/>
    <property type="evidence" value="ECO:0007669"/>
    <property type="project" value="InterPro"/>
</dbReference>
<dbReference type="AlphaFoldDB" id="A0A7D5ZDB6"/>
<dbReference type="RefSeq" id="WP_180306075.1">
    <property type="nucleotide sequence ID" value="NZ_CP058952.1"/>
</dbReference>
<dbReference type="Pfam" id="PF03976">
    <property type="entry name" value="PPK2"/>
    <property type="match status" value="2"/>
</dbReference>
<evidence type="ECO:0000313" key="3">
    <source>
        <dbReference type="Proteomes" id="UP000510822"/>
    </source>
</evidence>
<organism evidence="2 3">
    <name type="scientific">Chitinibacter fontanus</name>
    <dbReference type="NCBI Taxonomy" id="1737446"/>
    <lineage>
        <taxon>Bacteria</taxon>
        <taxon>Pseudomonadati</taxon>
        <taxon>Pseudomonadota</taxon>
        <taxon>Betaproteobacteria</taxon>
        <taxon>Neisseriales</taxon>
        <taxon>Chitinibacteraceae</taxon>
        <taxon>Chitinibacter</taxon>
    </lineage>
</organism>
<dbReference type="InterPro" id="IPR022488">
    <property type="entry name" value="PPK2-related"/>
</dbReference>
<dbReference type="PANTHER" id="PTHR34383:SF3">
    <property type="entry name" value="POLYPHOSPHATE:AMP PHOSPHOTRANSFERASE"/>
    <property type="match status" value="1"/>
</dbReference>
<name>A0A7D5ZDB6_9NEIS</name>
<dbReference type="SUPFAM" id="SSF52540">
    <property type="entry name" value="P-loop containing nucleoside triphosphate hydrolases"/>
    <property type="match status" value="2"/>
</dbReference>
<accession>A0A7D5ZDB6</accession>
<dbReference type="Gene3D" id="3.40.50.300">
    <property type="entry name" value="P-loop containing nucleotide triphosphate hydrolases"/>
    <property type="match status" value="2"/>
</dbReference>
<feature type="domain" description="Polyphosphate kinase-2-related" evidence="1">
    <location>
        <begin position="11"/>
        <end position="234"/>
    </location>
</feature>
<feature type="domain" description="Polyphosphate kinase-2-related" evidence="1">
    <location>
        <begin position="269"/>
        <end position="491"/>
    </location>
</feature>
<dbReference type="InterPro" id="IPR022489">
    <property type="entry name" value="PolyP_AMP_Tfrase"/>
</dbReference>